<sequence>MPKTALIWESPAPR</sequence>
<accession>A0A4Z2E7X5</accession>
<organism evidence="1 2">
    <name type="scientific">Liparis tanakae</name>
    <name type="common">Tanaka's snailfish</name>
    <dbReference type="NCBI Taxonomy" id="230148"/>
    <lineage>
        <taxon>Eukaryota</taxon>
        <taxon>Metazoa</taxon>
        <taxon>Chordata</taxon>
        <taxon>Craniata</taxon>
        <taxon>Vertebrata</taxon>
        <taxon>Euteleostomi</taxon>
        <taxon>Actinopterygii</taxon>
        <taxon>Neopterygii</taxon>
        <taxon>Teleostei</taxon>
        <taxon>Neoteleostei</taxon>
        <taxon>Acanthomorphata</taxon>
        <taxon>Eupercaria</taxon>
        <taxon>Perciformes</taxon>
        <taxon>Cottioidei</taxon>
        <taxon>Cottales</taxon>
        <taxon>Liparidae</taxon>
        <taxon>Liparis</taxon>
    </lineage>
</organism>
<proteinExistence type="predicted"/>
<dbReference type="Proteomes" id="UP000314294">
    <property type="component" value="Unassembled WGS sequence"/>
</dbReference>
<protein>
    <submittedName>
        <fullName evidence="1">Uncharacterized protein</fullName>
    </submittedName>
</protein>
<comment type="caution">
    <text evidence="1">The sequence shown here is derived from an EMBL/GenBank/DDBJ whole genome shotgun (WGS) entry which is preliminary data.</text>
</comment>
<evidence type="ECO:0000313" key="1">
    <source>
        <dbReference type="EMBL" id="TNN24763.1"/>
    </source>
</evidence>
<name>A0A4Z2E7X5_9TELE</name>
<dbReference type="EMBL" id="SRLO01014335">
    <property type="protein sequence ID" value="TNN24763.1"/>
    <property type="molecule type" value="Genomic_DNA"/>
</dbReference>
<evidence type="ECO:0000313" key="2">
    <source>
        <dbReference type="Proteomes" id="UP000314294"/>
    </source>
</evidence>
<keyword evidence="2" id="KW-1185">Reference proteome</keyword>
<gene>
    <name evidence="1" type="ORF">EYF80_065111</name>
</gene>
<reference evidence="1 2" key="1">
    <citation type="submission" date="2019-03" db="EMBL/GenBank/DDBJ databases">
        <title>First draft genome of Liparis tanakae, snailfish: a comprehensive survey of snailfish specific genes.</title>
        <authorList>
            <person name="Kim W."/>
            <person name="Song I."/>
            <person name="Jeong J.-H."/>
            <person name="Kim D."/>
            <person name="Kim S."/>
            <person name="Ryu S."/>
            <person name="Song J.Y."/>
            <person name="Lee S.K."/>
        </authorList>
    </citation>
    <scope>NUCLEOTIDE SEQUENCE [LARGE SCALE GENOMIC DNA]</scope>
    <source>
        <tissue evidence="1">Muscle</tissue>
    </source>
</reference>